<evidence type="ECO:0000313" key="3">
    <source>
        <dbReference type="Proteomes" id="UP001501729"/>
    </source>
</evidence>
<dbReference type="RefSeq" id="WP_227777411.1">
    <property type="nucleotide sequence ID" value="NZ_BAABKX010000011.1"/>
</dbReference>
<name>A0AAV3UIM6_9EURY</name>
<dbReference type="AlphaFoldDB" id="A0AAV3UIM6"/>
<accession>A0AAV3UIM6</accession>
<dbReference type="GeneID" id="68615532"/>
<dbReference type="EMBL" id="BAABKX010000011">
    <property type="protein sequence ID" value="GAA5052176.1"/>
    <property type="molecule type" value="Genomic_DNA"/>
</dbReference>
<keyword evidence="3" id="KW-1185">Reference proteome</keyword>
<comment type="caution">
    <text evidence="2">The sequence shown here is derived from an EMBL/GenBank/DDBJ whole genome shotgun (WGS) entry which is preliminary data.</text>
</comment>
<evidence type="ECO:0000313" key="2">
    <source>
        <dbReference type="EMBL" id="GAA5052176.1"/>
    </source>
</evidence>
<organism evidence="2 3">
    <name type="scientific">Haladaptatus pallidirubidus</name>
    <dbReference type="NCBI Taxonomy" id="1008152"/>
    <lineage>
        <taxon>Archaea</taxon>
        <taxon>Methanobacteriati</taxon>
        <taxon>Methanobacteriota</taxon>
        <taxon>Stenosarchaea group</taxon>
        <taxon>Halobacteria</taxon>
        <taxon>Halobacteriales</taxon>
        <taxon>Haladaptataceae</taxon>
        <taxon>Haladaptatus</taxon>
    </lineage>
</organism>
<feature type="region of interest" description="Disordered" evidence="1">
    <location>
        <begin position="234"/>
        <end position="256"/>
    </location>
</feature>
<dbReference type="Proteomes" id="UP001501729">
    <property type="component" value="Unassembled WGS sequence"/>
</dbReference>
<evidence type="ECO:0000256" key="1">
    <source>
        <dbReference type="SAM" id="MobiDB-lite"/>
    </source>
</evidence>
<reference evidence="2 3" key="1">
    <citation type="journal article" date="2019" name="Int. J. Syst. Evol. Microbiol.">
        <title>The Global Catalogue of Microorganisms (GCM) 10K type strain sequencing project: providing services to taxonomists for standard genome sequencing and annotation.</title>
        <authorList>
            <consortium name="The Broad Institute Genomics Platform"/>
            <consortium name="The Broad Institute Genome Sequencing Center for Infectious Disease"/>
            <person name="Wu L."/>
            <person name="Ma J."/>
        </authorList>
    </citation>
    <scope>NUCLEOTIDE SEQUENCE [LARGE SCALE GENOMIC DNA]</scope>
    <source>
        <strain evidence="2 3">JCM 17504</strain>
    </source>
</reference>
<proteinExistence type="predicted"/>
<protein>
    <submittedName>
        <fullName evidence="2">Uncharacterized protein</fullName>
    </submittedName>
</protein>
<gene>
    <name evidence="2" type="ORF">GCM10025751_28120</name>
</gene>
<sequence length="256" mass="28474">MPDALASVEDALDIPDDADNEEIADAVAHYREHHPVMNRLAGAREVYIESEHTTGNSQPSQTVRNVMQAVNEGKRCLLVSREQTARRVHTTLLKEPKGCHKNHSVDGEQRFYTLTGDVAIDGEIITRPGSSDNVWVYEESSGEYVLRDDNRTEHARFENAEAIFEDATAYPMGGDRSIKAPIIPDYDTDMLDIIVVKEDAKTPADLFLYRSDGDHVPLDMLATDDGEAIQTIADDEHSHEEPESEDDGGDIVDALR</sequence>